<gene>
    <name evidence="2" type="ORF">GA0070560_11284</name>
</gene>
<dbReference type="RefSeq" id="WP_091298444.1">
    <property type="nucleotide sequence ID" value="NZ_FMDN01000012.1"/>
</dbReference>
<dbReference type="STRING" id="47864.GA0070560_11284"/>
<dbReference type="AlphaFoldDB" id="A0A1C5IJT2"/>
<protein>
    <submittedName>
        <fullName evidence="2">Nucleoside-diphosphate-sugar epimerase</fullName>
    </submittedName>
</protein>
<dbReference type="InterPro" id="IPR001509">
    <property type="entry name" value="Epimerase_deHydtase"/>
</dbReference>
<evidence type="ECO:0000259" key="1">
    <source>
        <dbReference type="Pfam" id="PF01370"/>
    </source>
</evidence>
<reference evidence="3" key="1">
    <citation type="submission" date="2016-06" db="EMBL/GenBank/DDBJ databases">
        <authorList>
            <person name="Varghese N."/>
        </authorList>
    </citation>
    <scope>NUCLEOTIDE SEQUENCE [LARGE SCALE GENOMIC DNA]</scope>
    <source>
        <strain evidence="3">DSM 43171</strain>
    </source>
</reference>
<dbReference type="InterPro" id="IPR050177">
    <property type="entry name" value="Lipid_A_modif_metabolic_enz"/>
</dbReference>
<evidence type="ECO:0000313" key="3">
    <source>
        <dbReference type="Proteomes" id="UP000199408"/>
    </source>
</evidence>
<sequence>MSPKSEENGCVAVLGGTGWVGRHVCEAFASRGHRVVALARNPVPGVRHDAFVRLDLAAAAPGTIAEILRAEEVRVVVNATDAANATDGWDRTEEQLARVNVDLVRRLLSAITSLPRRPRLVHLGTIHEYGAVEPGVAIDETVVPKPVSGYARTKLAGSNAVLEAAHTGLVDGVVLRAVNVCGPHPSPVSLPGRLLRLLDEATRTGRMEVSVATDRRDFVDVRDLADAILRAADRPGLGCAVNIGSGTAVPMRDFVTLFVTSAGYPASILVERPRPVRSLGGAWIEADIRRAGKLLDWVPRIPLGRSLRAMWETFRAG</sequence>
<name>A0A1C5IJT2_9ACTN</name>
<dbReference type="CDD" id="cd08946">
    <property type="entry name" value="SDR_e"/>
    <property type="match status" value="1"/>
</dbReference>
<dbReference type="InterPro" id="IPR036291">
    <property type="entry name" value="NAD(P)-bd_dom_sf"/>
</dbReference>
<feature type="domain" description="NAD-dependent epimerase/dehydratase" evidence="1">
    <location>
        <begin position="11"/>
        <end position="244"/>
    </location>
</feature>
<dbReference type="Gene3D" id="3.40.50.720">
    <property type="entry name" value="NAD(P)-binding Rossmann-like Domain"/>
    <property type="match status" value="1"/>
</dbReference>
<organism evidence="2 3">
    <name type="scientific">Micromonospora halophytica</name>
    <dbReference type="NCBI Taxonomy" id="47864"/>
    <lineage>
        <taxon>Bacteria</taxon>
        <taxon>Bacillati</taxon>
        <taxon>Actinomycetota</taxon>
        <taxon>Actinomycetes</taxon>
        <taxon>Micromonosporales</taxon>
        <taxon>Micromonosporaceae</taxon>
        <taxon>Micromonospora</taxon>
    </lineage>
</organism>
<evidence type="ECO:0000313" key="2">
    <source>
        <dbReference type="EMBL" id="SCG58622.1"/>
    </source>
</evidence>
<accession>A0A1C5IJT2</accession>
<keyword evidence="3" id="KW-1185">Reference proteome</keyword>
<proteinExistence type="predicted"/>
<dbReference type="EMBL" id="FMDN01000012">
    <property type="protein sequence ID" value="SCG58622.1"/>
    <property type="molecule type" value="Genomic_DNA"/>
</dbReference>
<dbReference type="OrthoDB" id="4559195at2"/>
<dbReference type="Pfam" id="PF01370">
    <property type="entry name" value="Epimerase"/>
    <property type="match status" value="1"/>
</dbReference>
<dbReference type="Proteomes" id="UP000199408">
    <property type="component" value="Unassembled WGS sequence"/>
</dbReference>
<dbReference type="SUPFAM" id="SSF51735">
    <property type="entry name" value="NAD(P)-binding Rossmann-fold domains"/>
    <property type="match status" value="1"/>
</dbReference>
<dbReference type="PANTHER" id="PTHR43245">
    <property type="entry name" value="BIFUNCTIONAL POLYMYXIN RESISTANCE PROTEIN ARNA"/>
    <property type="match status" value="1"/>
</dbReference>